<dbReference type="InterPro" id="IPR001123">
    <property type="entry name" value="LeuE-type"/>
</dbReference>
<dbReference type="HOGENOM" id="CLU_079569_1_2_0"/>
<dbReference type="Proteomes" id="UP000003806">
    <property type="component" value="Chromosome"/>
</dbReference>
<keyword evidence="4 6" id="KW-1133">Transmembrane helix</keyword>
<feature type="transmembrane region" description="Helical" evidence="6">
    <location>
        <begin position="103"/>
        <end position="123"/>
    </location>
</feature>
<keyword evidence="3 6" id="KW-0812">Transmembrane</keyword>
<organism evidence="7 8">
    <name type="scientific">Jonquetella anthropi DSM 22815</name>
    <dbReference type="NCBI Taxonomy" id="885272"/>
    <lineage>
        <taxon>Bacteria</taxon>
        <taxon>Thermotogati</taxon>
        <taxon>Synergistota</taxon>
        <taxon>Synergistia</taxon>
        <taxon>Synergistales</taxon>
        <taxon>Dethiosulfovibrionaceae</taxon>
        <taxon>Jonquetella</taxon>
    </lineage>
</organism>
<dbReference type="OrthoDB" id="198428at2"/>
<protein>
    <submittedName>
        <fullName evidence="7">Putative threonine efflux protein</fullName>
    </submittedName>
</protein>
<keyword evidence="2" id="KW-1003">Cell membrane</keyword>
<keyword evidence="8" id="KW-1185">Reference proteome</keyword>
<evidence type="ECO:0000256" key="5">
    <source>
        <dbReference type="ARBA" id="ARBA00023136"/>
    </source>
</evidence>
<proteinExistence type="predicted"/>
<gene>
    <name evidence="7" type="ORF">JonanDRAFT_0256</name>
</gene>
<dbReference type="Pfam" id="PF01810">
    <property type="entry name" value="LysE"/>
    <property type="match status" value="1"/>
</dbReference>
<evidence type="ECO:0000256" key="6">
    <source>
        <dbReference type="SAM" id="Phobius"/>
    </source>
</evidence>
<dbReference type="GO" id="GO:0033228">
    <property type="term" value="P:cysteine export across plasma membrane"/>
    <property type="evidence" value="ECO:0007669"/>
    <property type="project" value="TreeGrafter"/>
</dbReference>
<dbReference type="GO" id="GO:0005886">
    <property type="term" value="C:plasma membrane"/>
    <property type="evidence" value="ECO:0007669"/>
    <property type="project" value="UniProtKB-SubCell"/>
</dbReference>
<feature type="transmembrane region" description="Helical" evidence="6">
    <location>
        <begin position="38"/>
        <end position="65"/>
    </location>
</feature>
<feature type="transmembrane region" description="Helical" evidence="6">
    <location>
        <begin position="71"/>
        <end position="91"/>
    </location>
</feature>
<dbReference type="PANTHER" id="PTHR30086:SF20">
    <property type="entry name" value="ARGININE EXPORTER PROTEIN ARGO-RELATED"/>
    <property type="match status" value="1"/>
</dbReference>
<accession>H0UIH1</accession>
<evidence type="ECO:0000256" key="2">
    <source>
        <dbReference type="ARBA" id="ARBA00022475"/>
    </source>
</evidence>
<dbReference type="GO" id="GO:0015171">
    <property type="term" value="F:amino acid transmembrane transporter activity"/>
    <property type="evidence" value="ECO:0007669"/>
    <property type="project" value="TreeGrafter"/>
</dbReference>
<dbReference type="RefSeq" id="WP_008522475.1">
    <property type="nucleotide sequence ID" value="NZ_CM001376.1"/>
</dbReference>
<dbReference type="eggNOG" id="COG1280">
    <property type="taxonomic scope" value="Bacteria"/>
</dbReference>
<keyword evidence="5 6" id="KW-0472">Membrane</keyword>
<feature type="transmembrane region" description="Helical" evidence="6">
    <location>
        <begin position="6"/>
        <end position="26"/>
    </location>
</feature>
<name>H0UIH1_9BACT</name>
<feature type="transmembrane region" description="Helical" evidence="6">
    <location>
        <begin position="138"/>
        <end position="161"/>
    </location>
</feature>
<evidence type="ECO:0000256" key="1">
    <source>
        <dbReference type="ARBA" id="ARBA00004651"/>
    </source>
</evidence>
<evidence type="ECO:0000313" key="7">
    <source>
        <dbReference type="EMBL" id="EHM12679.1"/>
    </source>
</evidence>
<evidence type="ECO:0000256" key="4">
    <source>
        <dbReference type="ARBA" id="ARBA00022989"/>
    </source>
</evidence>
<dbReference type="PANTHER" id="PTHR30086">
    <property type="entry name" value="ARGININE EXPORTER PROTEIN ARGO"/>
    <property type="match status" value="1"/>
</dbReference>
<dbReference type="STRING" id="885272.JonanDRAFT_0256"/>
<evidence type="ECO:0000313" key="8">
    <source>
        <dbReference type="Proteomes" id="UP000003806"/>
    </source>
</evidence>
<evidence type="ECO:0000256" key="3">
    <source>
        <dbReference type="ARBA" id="ARBA00022692"/>
    </source>
</evidence>
<dbReference type="EMBL" id="CM001376">
    <property type="protein sequence ID" value="EHM12679.1"/>
    <property type="molecule type" value="Genomic_DNA"/>
</dbReference>
<comment type="subcellular location">
    <subcellularLocation>
        <location evidence="1">Cell membrane</location>
        <topology evidence="1">Multi-pass membrane protein</topology>
    </subcellularLocation>
</comment>
<sequence length="193" mass="20786">MFNWYAFWVYVIVTAVSPGPNNLLSMSNGSQKGLVRALPFNFGIGAGLTVVMIGCAVFCSVLTSVLPKIQLVMRFIGAAYMLYLAWTTFVGDGKMDAEGAAGGFLSGLLLQFVNPKIFVYGIVSLQVYILPTYAGRPWALLGFAALLSAVGFAFTVLWAAFGSAFRRLFAAHAKAVNAVMSLLMIYCAVSLFF</sequence>
<feature type="transmembrane region" description="Helical" evidence="6">
    <location>
        <begin position="173"/>
        <end position="192"/>
    </location>
</feature>
<dbReference type="AlphaFoldDB" id="H0UIH1"/>
<reference evidence="7 8" key="1">
    <citation type="submission" date="2011-11" db="EMBL/GenBank/DDBJ databases">
        <title>The Noncontiguous Finished genome of Jonquetella anthropi DSM 22815.</title>
        <authorList>
            <consortium name="US DOE Joint Genome Institute (JGI-PGF)"/>
            <person name="Lucas S."/>
            <person name="Copeland A."/>
            <person name="Lapidus A."/>
            <person name="Glavina del Rio T."/>
            <person name="Dalin E."/>
            <person name="Tice H."/>
            <person name="Bruce D."/>
            <person name="Goodwin L."/>
            <person name="Pitluck S."/>
            <person name="Peters L."/>
            <person name="Mikhailova N."/>
            <person name="Held B."/>
            <person name="Kyrpides N."/>
            <person name="Mavromatis K."/>
            <person name="Ivanova N."/>
            <person name="Markowitz V."/>
            <person name="Cheng J.-F."/>
            <person name="Hugenholtz P."/>
            <person name="Woyke T."/>
            <person name="Wu D."/>
            <person name="Gronow S."/>
            <person name="Wellnitz S."/>
            <person name="Brambilla E."/>
            <person name="Klenk H.-P."/>
            <person name="Eisen J.A."/>
        </authorList>
    </citation>
    <scope>NUCLEOTIDE SEQUENCE [LARGE SCALE GENOMIC DNA]</scope>
    <source>
        <strain evidence="7 8">DSM 22815</strain>
    </source>
</reference>